<organism evidence="3 4">
    <name type="scientific">Temnothorax curvispinosus</name>
    <dbReference type="NCBI Taxonomy" id="300111"/>
    <lineage>
        <taxon>Eukaryota</taxon>
        <taxon>Metazoa</taxon>
        <taxon>Ecdysozoa</taxon>
        <taxon>Arthropoda</taxon>
        <taxon>Hexapoda</taxon>
        <taxon>Insecta</taxon>
        <taxon>Pterygota</taxon>
        <taxon>Neoptera</taxon>
        <taxon>Endopterygota</taxon>
        <taxon>Hymenoptera</taxon>
        <taxon>Apocrita</taxon>
        <taxon>Aculeata</taxon>
        <taxon>Formicoidea</taxon>
        <taxon>Formicidae</taxon>
        <taxon>Myrmicinae</taxon>
        <taxon>Temnothorax</taxon>
    </lineage>
</organism>
<proteinExistence type="predicted"/>
<dbReference type="RefSeq" id="XP_024884678.1">
    <property type="nucleotide sequence ID" value="XM_025028910.1"/>
</dbReference>
<protein>
    <submittedName>
        <fullName evidence="4">Uncharacterized protein LOC112462849</fullName>
    </submittedName>
</protein>
<dbReference type="OrthoDB" id="7693963at2759"/>
<feature type="domain" description="HTH CENPB-type" evidence="2">
    <location>
        <begin position="22"/>
        <end position="100"/>
    </location>
</feature>
<dbReference type="GeneID" id="112462849"/>
<reference evidence="4" key="1">
    <citation type="submission" date="2025-08" db="UniProtKB">
        <authorList>
            <consortium name="RefSeq"/>
        </authorList>
    </citation>
    <scope>IDENTIFICATION</scope>
    <source>
        <tissue evidence="4">Whole body</tissue>
    </source>
</reference>
<dbReference type="PROSITE" id="PS51253">
    <property type="entry name" value="HTH_CENPB"/>
    <property type="match status" value="1"/>
</dbReference>
<name>A0A6J1QRY7_9HYME</name>
<gene>
    <name evidence="4" type="primary">LOC112462849</name>
</gene>
<dbReference type="GO" id="GO:0003677">
    <property type="term" value="F:DNA binding"/>
    <property type="evidence" value="ECO:0007669"/>
    <property type="project" value="UniProtKB-KW"/>
</dbReference>
<sequence>MALNRQCVSVLNNVSEENVTISRLGMRPVISDNHERVLINYILHSSDIYFGLSAKEVRKLAYEYGKRLDLSIPPSWNERKIAGENWFSDFLKRHPNLSIRKPQATSLARATAFNRTTVAEFFKNLKTIYERFQLNPRSIYNMDETGITTVQTPERIMNRRGFKQIGH</sequence>
<dbReference type="AlphaFoldDB" id="A0A6J1QRY7"/>
<keyword evidence="3" id="KW-1185">Reference proteome</keyword>
<evidence type="ECO:0000256" key="1">
    <source>
        <dbReference type="ARBA" id="ARBA00023125"/>
    </source>
</evidence>
<dbReference type="InterPro" id="IPR006600">
    <property type="entry name" value="HTH_CenpB_DNA-bd_dom"/>
</dbReference>
<dbReference type="Proteomes" id="UP000504618">
    <property type="component" value="Unplaced"/>
</dbReference>
<evidence type="ECO:0000259" key="2">
    <source>
        <dbReference type="PROSITE" id="PS51253"/>
    </source>
</evidence>
<keyword evidence="1" id="KW-0238">DNA-binding</keyword>
<accession>A0A6J1QRY7</accession>
<evidence type="ECO:0000313" key="4">
    <source>
        <dbReference type="RefSeq" id="XP_024884678.1"/>
    </source>
</evidence>
<evidence type="ECO:0000313" key="3">
    <source>
        <dbReference type="Proteomes" id="UP000504618"/>
    </source>
</evidence>